<evidence type="ECO:0000313" key="5">
    <source>
        <dbReference type="EMBL" id="CEG02076.1"/>
    </source>
</evidence>
<dbReference type="KEGG" id="ota:OT_ostta14g01550"/>
<feature type="compositionally biased region" description="Basic and acidic residues" evidence="3">
    <location>
        <begin position="77"/>
        <end position="96"/>
    </location>
</feature>
<accession>A0A096PBS6</accession>
<dbReference type="InParanoid" id="A0A096PBS6"/>
<organism evidence="5 6">
    <name type="scientific">Ostreococcus tauri</name>
    <name type="common">Marine green alga</name>
    <dbReference type="NCBI Taxonomy" id="70448"/>
    <lineage>
        <taxon>Eukaryota</taxon>
        <taxon>Viridiplantae</taxon>
        <taxon>Chlorophyta</taxon>
        <taxon>Mamiellophyceae</taxon>
        <taxon>Mamiellales</taxon>
        <taxon>Bathycoccaceae</taxon>
        <taxon>Ostreococcus</taxon>
    </lineage>
</organism>
<evidence type="ECO:0000259" key="4">
    <source>
        <dbReference type="SMART" id="SM00398"/>
    </source>
</evidence>
<sequence>MAFPKKISAYMAYSNVHRDAVKRGLIESGVEKPSIADVARAISARWNALSDDERAALKAEQEAAYETAKAAAIARGETPEEKGAGDASGDGDKDPSDITLPVARVRRIIKLDKDVKQASAEAIKCVTKAVELFMEGLAEGSHQGMRAAKRRGVHYRDLENFVMRRGKYEFLHDHVWAMRPRETVGEGGDDDDEDEETASAKKAKKLADAAGSKRVTDFFQTGPSPVKKPRSEEIDIDDDAPAEDASAGVVVPETEVQ</sequence>
<dbReference type="CDD" id="cd00084">
    <property type="entry name" value="HMG-box_SF"/>
    <property type="match status" value="1"/>
</dbReference>
<evidence type="ECO:0000256" key="1">
    <source>
        <dbReference type="ARBA" id="ARBA00004123"/>
    </source>
</evidence>
<dbReference type="SUPFAM" id="SSF47113">
    <property type="entry name" value="Histone-fold"/>
    <property type="match status" value="1"/>
</dbReference>
<dbReference type="FunCoup" id="A0A096PBS6">
    <property type="interactions" value="43"/>
</dbReference>
<reference evidence="5 6" key="2">
    <citation type="journal article" date="2014" name="BMC Genomics">
        <title>An improved genome of the model marine alga Ostreococcus tauri unfolds by assessing Illumina de novo assemblies.</title>
        <authorList>
            <person name="Blanc-Mathieu R."/>
            <person name="Verhelst B."/>
            <person name="Derelle E."/>
            <person name="Rombauts S."/>
            <person name="Bouget F.Y."/>
            <person name="Carre I."/>
            <person name="Chateau A."/>
            <person name="Eyre-Walker A."/>
            <person name="Grimsley N."/>
            <person name="Moreau H."/>
            <person name="Piegu B."/>
            <person name="Rivals E."/>
            <person name="Schackwitz W."/>
            <person name="Van de Peer Y."/>
            <person name="Piganeau G."/>
        </authorList>
    </citation>
    <scope>NUCLEOTIDE SEQUENCE [LARGE SCALE GENOMIC DNA]</scope>
    <source>
        <strain evidence="6">OTTH 0595 / CCAP 157/2 / RCC745</strain>
    </source>
</reference>
<dbReference type="PANTHER" id="PTHR10252">
    <property type="entry name" value="HISTONE-LIKE TRANSCRIPTION FACTOR CCAAT-RELATED"/>
    <property type="match status" value="1"/>
</dbReference>
<keyword evidence="2" id="KW-0539">Nucleus</keyword>
<dbReference type="Gene3D" id="1.10.30.10">
    <property type="entry name" value="High mobility group box domain"/>
    <property type="match status" value="1"/>
</dbReference>
<dbReference type="Gene3D" id="1.10.20.10">
    <property type="entry name" value="Histone, subunit A"/>
    <property type="match status" value="1"/>
</dbReference>
<evidence type="ECO:0000256" key="3">
    <source>
        <dbReference type="SAM" id="MobiDB-lite"/>
    </source>
</evidence>
<dbReference type="InterPro" id="IPR003958">
    <property type="entry name" value="CBFA_NFYB_domain"/>
</dbReference>
<gene>
    <name evidence="5" type="ORF">OT_ostta14g01550</name>
</gene>
<dbReference type="STRING" id="70448.A0A096PBS6"/>
<evidence type="ECO:0000256" key="2">
    <source>
        <dbReference type="ARBA" id="ARBA00023242"/>
    </source>
</evidence>
<feature type="domain" description="HMG box" evidence="4">
    <location>
        <begin position="3"/>
        <end position="74"/>
    </location>
</feature>
<dbReference type="GO" id="GO:0008623">
    <property type="term" value="C:CHRAC"/>
    <property type="evidence" value="ECO:0007669"/>
    <property type="project" value="TreeGrafter"/>
</dbReference>
<dbReference type="AlphaFoldDB" id="A0A096PBS6"/>
<reference evidence="6" key="1">
    <citation type="journal article" date="2006" name="Proc. Natl. Acad. Sci. U.S.A.">
        <title>Genome analysis of the smallest free-living eukaryote Ostreococcus tauri unveils many unique features.</title>
        <authorList>
            <person name="Derelle E."/>
            <person name="Ferraz C."/>
            <person name="Rombauts S."/>
            <person name="Rouze P."/>
            <person name="Worden A.Z."/>
            <person name="Robbens S."/>
            <person name="Partensky F."/>
            <person name="Degroeve S."/>
            <person name="Echeynie S."/>
            <person name="Cooke R."/>
            <person name="Saeys Y."/>
            <person name="Wuyts J."/>
            <person name="Jabbari K."/>
            <person name="Bowler C."/>
            <person name="Panaud O."/>
            <person name="Piegu B."/>
            <person name="Ball S.G."/>
            <person name="Ral J.-P."/>
            <person name="Bouget F.-Y."/>
            <person name="Piganeau G."/>
            <person name="De Baets B."/>
            <person name="Picard A."/>
            <person name="Delseny M."/>
            <person name="Demaille J."/>
            <person name="Van de Peer Y."/>
            <person name="Moreau H."/>
        </authorList>
    </citation>
    <scope>NUCLEOTIDE SEQUENCE [LARGE SCALE GENOMIC DNA]</scope>
    <source>
        <strain evidence="6">OTTH 0595 / CCAP 157/2 / RCC745</strain>
    </source>
</reference>
<dbReference type="OrthoDB" id="498726at2759"/>
<dbReference type="GO" id="GO:0046982">
    <property type="term" value="F:protein heterodimerization activity"/>
    <property type="evidence" value="ECO:0007669"/>
    <property type="project" value="InterPro"/>
</dbReference>
<comment type="subcellular location">
    <subcellularLocation>
        <location evidence="1">Nucleus</location>
    </subcellularLocation>
</comment>
<keyword evidence="6" id="KW-1185">Reference proteome</keyword>
<feature type="compositionally biased region" description="Acidic residues" evidence="3">
    <location>
        <begin position="187"/>
        <end position="197"/>
    </location>
</feature>
<dbReference type="InterPro" id="IPR050568">
    <property type="entry name" value="Transcr_DNA_Rep_Reg"/>
</dbReference>
<dbReference type="Proteomes" id="UP000009170">
    <property type="component" value="Unassembled WGS sequence"/>
</dbReference>
<feature type="region of interest" description="Disordered" evidence="3">
    <location>
        <begin position="182"/>
        <end position="257"/>
    </location>
</feature>
<dbReference type="EMBL" id="CAID01000014">
    <property type="protein sequence ID" value="CEG02076.1"/>
    <property type="molecule type" value="Genomic_DNA"/>
</dbReference>
<dbReference type="GO" id="GO:0006261">
    <property type="term" value="P:DNA-templated DNA replication"/>
    <property type="evidence" value="ECO:0007669"/>
    <property type="project" value="TreeGrafter"/>
</dbReference>
<dbReference type="RefSeq" id="XP_022841336.1">
    <property type="nucleotide sequence ID" value="XM_022982560.1"/>
</dbReference>
<dbReference type="SUPFAM" id="SSF47095">
    <property type="entry name" value="HMG-box"/>
    <property type="match status" value="1"/>
</dbReference>
<dbReference type="InterPro" id="IPR009071">
    <property type="entry name" value="HMG_box_dom"/>
</dbReference>
<feature type="region of interest" description="Disordered" evidence="3">
    <location>
        <begin position="70"/>
        <end position="98"/>
    </location>
</feature>
<dbReference type="CDD" id="cd23645">
    <property type="entry name" value="HFD_Dpb3-like"/>
    <property type="match status" value="1"/>
</dbReference>
<dbReference type="PANTHER" id="PTHR10252:SF54">
    <property type="entry name" value="CHROMATIN ACCESSIBILITY COMPLEX PROTEIN 1"/>
    <property type="match status" value="1"/>
</dbReference>
<protein>
    <submittedName>
        <fullName evidence="5">Transcription factor CBF/NF-Y/archaeal histone</fullName>
    </submittedName>
</protein>
<dbReference type="SMART" id="SM00398">
    <property type="entry name" value="HMG"/>
    <property type="match status" value="1"/>
</dbReference>
<name>A0A096PBS6_OSTTA</name>
<dbReference type="GeneID" id="9837894"/>
<dbReference type="Pfam" id="PF00808">
    <property type="entry name" value="CBFD_NFYB_HMF"/>
    <property type="match status" value="1"/>
</dbReference>
<proteinExistence type="predicted"/>
<comment type="caution">
    <text evidence="5">The sequence shown here is derived from an EMBL/GenBank/DDBJ whole genome shotgun (WGS) entry which is preliminary data.</text>
</comment>
<dbReference type="InterPro" id="IPR036910">
    <property type="entry name" value="HMG_box_dom_sf"/>
</dbReference>
<dbReference type="InterPro" id="IPR009072">
    <property type="entry name" value="Histone-fold"/>
</dbReference>
<evidence type="ECO:0000313" key="6">
    <source>
        <dbReference type="Proteomes" id="UP000009170"/>
    </source>
</evidence>